<feature type="binding site" evidence="9">
    <location>
        <begin position="312"/>
        <end position="314"/>
    </location>
    <ligand>
        <name>GTP</name>
        <dbReference type="ChEBI" id="CHEBI:37565"/>
    </ligand>
</feature>
<dbReference type="SUPFAM" id="SSF82051">
    <property type="entry name" value="Obg GTP-binding protein N-terminal domain"/>
    <property type="match status" value="1"/>
</dbReference>
<dbReference type="InterPro" id="IPR031167">
    <property type="entry name" value="G_OBG"/>
</dbReference>
<evidence type="ECO:0000256" key="1">
    <source>
        <dbReference type="ARBA" id="ARBA00001946"/>
    </source>
</evidence>
<dbReference type="InterPro" id="IPR036726">
    <property type="entry name" value="GTP1_OBG_dom_sf"/>
</dbReference>
<dbReference type="InterPro" id="IPR015349">
    <property type="entry name" value="OCT_dom"/>
</dbReference>
<dbReference type="NCBIfam" id="TIGR02729">
    <property type="entry name" value="Obg_CgtA"/>
    <property type="match status" value="1"/>
</dbReference>
<name>A0ABW9GZQ9_9FIRM</name>
<dbReference type="RefSeq" id="WP_408977140.1">
    <property type="nucleotide sequence ID" value="NZ_JBJUVG010000004.1"/>
</dbReference>
<comment type="caution">
    <text evidence="13">The sequence shown here is derived from an EMBL/GenBank/DDBJ whole genome shotgun (WGS) entry which is preliminary data.</text>
</comment>
<keyword evidence="4 9" id="KW-0479">Metal-binding</keyword>
<dbReference type="NCBIfam" id="NF008956">
    <property type="entry name" value="PRK12299.1"/>
    <property type="match status" value="1"/>
</dbReference>
<comment type="cofactor">
    <cofactor evidence="1 9">
        <name>Mg(2+)</name>
        <dbReference type="ChEBI" id="CHEBI:18420"/>
    </cofactor>
</comment>
<feature type="binding site" evidence="9">
    <location>
        <begin position="212"/>
        <end position="215"/>
    </location>
    <ligand>
        <name>GTP</name>
        <dbReference type="ChEBI" id="CHEBI:37565"/>
    </ligand>
</feature>
<feature type="domain" description="Obg" evidence="12">
    <location>
        <begin position="1"/>
        <end position="158"/>
    </location>
</feature>
<organism evidence="13 14">
    <name type="scientific">Peptococcus simiae</name>
    <dbReference type="NCBI Taxonomy" id="1643805"/>
    <lineage>
        <taxon>Bacteria</taxon>
        <taxon>Bacillati</taxon>
        <taxon>Bacillota</taxon>
        <taxon>Clostridia</taxon>
        <taxon>Eubacteriales</taxon>
        <taxon>Peptococcaceae</taxon>
        <taxon>Peptococcus</taxon>
    </lineage>
</organism>
<dbReference type="NCBIfam" id="NF008954">
    <property type="entry name" value="PRK12296.1"/>
    <property type="match status" value="1"/>
</dbReference>
<dbReference type="PRINTS" id="PR00326">
    <property type="entry name" value="GTP1OBG"/>
</dbReference>
<sequence>MFYDYAKVNVQGGNGGNGIVAFRREKYVPKGGPAGGDGGDGGSIILRADEGLRTLIDFRYQTHYKGERGLHGQGSKQHGKGGKDIILRVPVGTLVRDAANNRLLADLRVQGQEVVVAKGGRGGRGNARFVNSIHRAPAYAENGEPGEERWITLELKLLADVGLVGFPNVGKSTLIAQVSAARPKIANYPFTTLEPNLGVVRVDAAHSFVLADVPGLVSGAAEGAGLGHRFLRHVERCRVLVHVVDASGLEGRDPVEDIRAIQHELEAYAPKLARKKAVIFANKTDLLSEEDKAAVLSAIEAAFPDLPLFAGSAATGEGSQALVYALKDLLEALPPVSEEEEEEAAPVIPEPAQRPFWVEAHEGNVWAVVGPEIDGLVQRTQFERDEGVERFMGILDGMGVEKALRKAGIQEGDTVIIGPMEFDYFE</sequence>
<keyword evidence="3 9" id="KW-0963">Cytoplasm</keyword>
<evidence type="ECO:0000259" key="10">
    <source>
        <dbReference type="PROSITE" id="PS51710"/>
    </source>
</evidence>
<feature type="binding site" evidence="9">
    <location>
        <begin position="190"/>
        <end position="194"/>
    </location>
    <ligand>
        <name>GTP</name>
        <dbReference type="ChEBI" id="CHEBI:37565"/>
    </ligand>
</feature>
<dbReference type="PANTHER" id="PTHR11702">
    <property type="entry name" value="DEVELOPMENTALLY REGULATED GTP-BINDING PROTEIN-RELATED"/>
    <property type="match status" value="1"/>
</dbReference>
<feature type="domain" description="OBG-type G" evidence="10">
    <location>
        <begin position="159"/>
        <end position="331"/>
    </location>
</feature>
<evidence type="ECO:0000313" key="14">
    <source>
        <dbReference type="Proteomes" id="UP001631949"/>
    </source>
</evidence>
<evidence type="ECO:0000256" key="7">
    <source>
        <dbReference type="ARBA" id="ARBA00022842"/>
    </source>
</evidence>
<dbReference type="Proteomes" id="UP001631949">
    <property type="component" value="Unassembled WGS sequence"/>
</dbReference>
<feature type="binding site" evidence="9">
    <location>
        <begin position="282"/>
        <end position="285"/>
    </location>
    <ligand>
        <name>GTP</name>
        <dbReference type="ChEBI" id="CHEBI:37565"/>
    </ligand>
</feature>
<evidence type="ECO:0000256" key="2">
    <source>
        <dbReference type="ARBA" id="ARBA00007699"/>
    </source>
</evidence>
<dbReference type="PIRSF" id="PIRSF002401">
    <property type="entry name" value="GTP_bd_Obg/CgtA"/>
    <property type="match status" value="1"/>
</dbReference>
<comment type="subunit">
    <text evidence="9">Monomer.</text>
</comment>
<dbReference type="PROSITE" id="PS51883">
    <property type="entry name" value="OBG"/>
    <property type="match status" value="1"/>
</dbReference>
<evidence type="ECO:0000256" key="9">
    <source>
        <dbReference type="HAMAP-Rule" id="MF_01454"/>
    </source>
</evidence>
<dbReference type="SUPFAM" id="SSF52540">
    <property type="entry name" value="P-loop containing nucleoside triphosphate hydrolases"/>
    <property type="match status" value="1"/>
</dbReference>
<feature type="binding site" evidence="9">
    <location>
        <position position="192"/>
    </location>
    <ligand>
        <name>Mg(2+)</name>
        <dbReference type="ChEBI" id="CHEBI:18420"/>
    </ligand>
</feature>
<evidence type="ECO:0000256" key="5">
    <source>
        <dbReference type="ARBA" id="ARBA00022741"/>
    </source>
</evidence>
<dbReference type="InterPro" id="IPR045086">
    <property type="entry name" value="OBG_GTPase"/>
</dbReference>
<dbReference type="Pfam" id="PF01018">
    <property type="entry name" value="GTP1_OBG"/>
    <property type="match status" value="1"/>
</dbReference>
<evidence type="ECO:0000259" key="11">
    <source>
        <dbReference type="PROSITE" id="PS51881"/>
    </source>
</evidence>
<dbReference type="InterPro" id="IPR014100">
    <property type="entry name" value="GTP-bd_Obg/CgtA"/>
</dbReference>
<comment type="subcellular location">
    <subcellularLocation>
        <location evidence="9">Cytoplasm</location>
    </subcellularLocation>
</comment>
<evidence type="ECO:0000259" key="12">
    <source>
        <dbReference type="PROSITE" id="PS51883"/>
    </source>
</evidence>
<dbReference type="Gene3D" id="3.30.300.350">
    <property type="entry name" value="GTP-binding protein OBG, C-terminal domain"/>
    <property type="match status" value="1"/>
</dbReference>
<evidence type="ECO:0000256" key="8">
    <source>
        <dbReference type="ARBA" id="ARBA00023134"/>
    </source>
</evidence>
<dbReference type="Pfam" id="PF09269">
    <property type="entry name" value="DUF1967"/>
    <property type="match status" value="1"/>
</dbReference>
<dbReference type="PROSITE" id="PS51881">
    <property type="entry name" value="OCT"/>
    <property type="match status" value="1"/>
</dbReference>
<dbReference type="InterPro" id="IPR027417">
    <property type="entry name" value="P-loop_NTPase"/>
</dbReference>
<dbReference type="Pfam" id="PF01926">
    <property type="entry name" value="MMR_HSR1"/>
    <property type="match status" value="1"/>
</dbReference>
<gene>
    <name evidence="13" type="primary">obgE</name>
    <name evidence="9" type="synonym">obg</name>
    <name evidence="13" type="ORF">ACKQTC_03980</name>
</gene>
<keyword evidence="5 9" id="KW-0547">Nucleotide-binding</keyword>
<dbReference type="PANTHER" id="PTHR11702:SF31">
    <property type="entry name" value="MITOCHONDRIAL RIBOSOME-ASSOCIATED GTPASE 2"/>
    <property type="match status" value="1"/>
</dbReference>
<comment type="function">
    <text evidence="9">An essential GTPase which binds GTP, GDP and possibly (p)ppGpp with moderate affinity, with high nucleotide exchange rates and a fairly low GTP hydrolysis rate. Plays a role in control of the cell cycle, stress response, ribosome biogenesis and in those bacteria that undergo differentiation, in morphogenesis control.</text>
</comment>
<dbReference type="Gene3D" id="3.40.50.300">
    <property type="entry name" value="P-loop containing nucleotide triphosphate hydrolases"/>
    <property type="match status" value="1"/>
</dbReference>
<dbReference type="NCBIfam" id="TIGR03595">
    <property type="entry name" value="Obg_CgtA_exten"/>
    <property type="match status" value="1"/>
</dbReference>
<dbReference type="NCBIfam" id="NF008955">
    <property type="entry name" value="PRK12297.1"/>
    <property type="match status" value="1"/>
</dbReference>
<dbReference type="HAMAP" id="MF_01454">
    <property type="entry name" value="GTPase_Obg"/>
    <property type="match status" value="1"/>
</dbReference>
<dbReference type="InterPro" id="IPR006169">
    <property type="entry name" value="GTP1_OBG_dom"/>
</dbReference>
<feature type="binding site" evidence="9">
    <location>
        <begin position="165"/>
        <end position="172"/>
    </location>
    <ligand>
        <name>GTP</name>
        <dbReference type="ChEBI" id="CHEBI:37565"/>
    </ligand>
</feature>
<reference evidence="13 14" key="1">
    <citation type="journal article" date="2016" name="Int. J. Syst. Evol. Microbiol.">
        <title>Peptococcus simiae sp. nov., isolated from rhesus macaque faeces and emended description of the genus Peptococcus.</title>
        <authorList>
            <person name="Shkoporov A.N."/>
            <person name="Efimov B.A."/>
            <person name="Kondova I."/>
            <person name="Ouwerling B."/>
            <person name="Chaplin A.V."/>
            <person name="Shcherbakova V.A."/>
            <person name="Langermans J.A.M."/>
        </authorList>
    </citation>
    <scope>NUCLEOTIDE SEQUENCE [LARGE SCALE GENOMIC DNA]</scope>
    <source>
        <strain evidence="13 14">M108</strain>
    </source>
</reference>
<dbReference type="InterPro" id="IPR036346">
    <property type="entry name" value="GTP-bd_prot_GTP1/OBG_C_sf"/>
</dbReference>
<dbReference type="SUPFAM" id="SSF102741">
    <property type="entry name" value="Obg GTP-binding protein C-terminal domain"/>
    <property type="match status" value="1"/>
</dbReference>
<keyword evidence="6 9" id="KW-0378">Hydrolase</keyword>
<evidence type="ECO:0000256" key="3">
    <source>
        <dbReference type="ARBA" id="ARBA00022490"/>
    </source>
</evidence>
<evidence type="ECO:0000313" key="13">
    <source>
        <dbReference type="EMBL" id="MFM9413521.1"/>
    </source>
</evidence>
<feature type="domain" description="OCT" evidence="11">
    <location>
        <begin position="348"/>
        <end position="426"/>
    </location>
</feature>
<feature type="binding site" evidence="9">
    <location>
        <position position="172"/>
    </location>
    <ligand>
        <name>Mg(2+)</name>
        <dbReference type="ChEBI" id="CHEBI:18420"/>
    </ligand>
</feature>
<dbReference type="CDD" id="cd01898">
    <property type="entry name" value="Obg"/>
    <property type="match status" value="1"/>
</dbReference>
<dbReference type="InterPro" id="IPR006073">
    <property type="entry name" value="GTP-bd"/>
</dbReference>
<dbReference type="EMBL" id="JBJUVG010000004">
    <property type="protein sequence ID" value="MFM9413521.1"/>
    <property type="molecule type" value="Genomic_DNA"/>
</dbReference>
<proteinExistence type="inferred from homology"/>
<comment type="similarity">
    <text evidence="2 9">Belongs to the TRAFAC class OBG-HflX-like GTPase superfamily. OBG GTPase family.</text>
</comment>
<dbReference type="EC" id="3.6.5.-" evidence="9"/>
<dbReference type="Gene3D" id="2.70.210.12">
    <property type="entry name" value="GTP1/OBG domain"/>
    <property type="match status" value="1"/>
</dbReference>
<evidence type="ECO:0000256" key="4">
    <source>
        <dbReference type="ARBA" id="ARBA00022723"/>
    </source>
</evidence>
<accession>A0ABW9GZQ9</accession>
<keyword evidence="14" id="KW-1185">Reference proteome</keyword>
<protein>
    <recommendedName>
        <fullName evidence="9">GTPase Obg</fullName>
        <ecNumber evidence="9">3.6.5.-</ecNumber>
    </recommendedName>
    <alternativeName>
        <fullName evidence="9">GTP-binding protein Obg</fullName>
    </alternativeName>
</protein>
<keyword evidence="7 9" id="KW-0460">Magnesium</keyword>
<evidence type="ECO:0000256" key="6">
    <source>
        <dbReference type="ARBA" id="ARBA00022801"/>
    </source>
</evidence>
<keyword evidence="8 9" id="KW-0342">GTP-binding</keyword>
<dbReference type="PROSITE" id="PS51710">
    <property type="entry name" value="G_OBG"/>
    <property type="match status" value="1"/>
</dbReference>